<dbReference type="AlphaFoldDB" id="A0AAD8XT88"/>
<sequence length="311" mass="33247">MSGSKSSSSSSSRARAANTNSNKLLSLSRVATLVFAALTLTSYTTTAQTPPPSLCSCSPTKFNFKLNFQGTCESTSLTGVNDELCFINVRPGMESVAENVDFEIENILSMMSANQRALNSVIPTVVTSVDIFEYDTTNELTVINQEIFSNQSLSDGDIIEFTSISSKLDPNKPLQEQLEYFPGGLILRYTGVNSNNEDVINTFAWGYNIEDCTTEQISAGDFIGWTIVDDVTAANGAFCPAIVTPPPTLSPTTLAPTTTTAKPVNPTSSPTSTTTKMSITTKSSKHSARSKAAKVPSASKATKASYSLIYL</sequence>
<keyword evidence="3" id="KW-1185">Reference proteome</keyword>
<dbReference type="Proteomes" id="UP001224775">
    <property type="component" value="Unassembled WGS sequence"/>
</dbReference>
<gene>
    <name evidence="2" type="ORF">QTG54_015831</name>
</gene>
<name>A0AAD8XT88_9STRA</name>
<dbReference type="EMBL" id="JATAAI010000049">
    <property type="protein sequence ID" value="KAK1733416.1"/>
    <property type="molecule type" value="Genomic_DNA"/>
</dbReference>
<accession>A0AAD8XT88</accession>
<feature type="region of interest" description="Disordered" evidence="1">
    <location>
        <begin position="249"/>
        <end position="296"/>
    </location>
</feature>
<organism evidence="2 3">
    <name type="scientific">Skeletonema marinoi</name>
    <dbReference type="NCBI Taxonomy" id="267567"/>
    <lineage>
        <taxon>Eukaryota</taxon>
        <taxon>Sar</taxon>
        <taxon>Stramenopiles</taxon>
        <taxon>Ochrophyta</taxon>
        <taxon>Bacillariophyta</taxon>
        <taxon>Coscinodiscophyceae</taxon>
        <taxon>Thalassiosirophycidae</taxon>
        <taxon>Thalassiosirales</taxon>
        <taxon>Skeletonemataceae</taxon>
        <taxon>Skeletonema</taxon>
        <taxon>Skeletonema marinoi-dohrnii complex</taxon>
    </lineage>
</organism>
<proteinExistence type="predicted"/>
<evidence type="ECO:0000313" key="2">
    <source>
        <dbReference type="EMBL" id="KAK1733416.1"/>
    </source>
</evidence>
<protein>
    <submittedName>
        <fullName evidence="2">Uncharacterized protein</fullName>
    </submittedName>
</protein>
<feature type="compositionally biased region" description="Low complexity" evidence="1">
    <location>
        <begin position="250"/>
        <end position="282"/>
    </location>
</feature>
<reference evidence="2" key="1">
    <citation type="submission" date="2023-06" db="EMBL/GenBank/DDBJ databases">
        <title>Survivors Of The Sea: Transcriptome response of Skeletonema marinoi to long-term dormancy.</title>
        <authorList>
            <person name="Pinder M.I.M."/>
            <person name="Kourtchenko O."/>
            <person name="Robertson E.K."/>
            <person name="Larsson T."/>
            <person name="Maumus F."/>
            <person name="Osuna-Cruz C.M."/>
            <person name="Vancaester E."/>
            <person name="Stenow R."/>
            <person name="Vandepoele K."/>
            <person name="Ploug H."/>
            <person name="Bruchert V."/>
            <person name="Godhe A."/>
            <person name="Topel M."/>
        </authorList>
    </citation>
    <scope>NUCLEOTIDE SEQUENCE</scope>
    <source>
        <strain evidence="2">R05AC</strain>
    </source>
</reference>
<evidence type="ECO:0000313" key="3">
    <source>
        <dbReference type="Proteomes" id="UP001224775"/>
    </source>
</evidence>
<feature type="compositionally biased region" description="Basic residues" evidence="1">
    <location>
        <begin position="283"/>
        <end position="292"/>
    </location>
</feature>
<evidence type="ECO:0000256" key="1">
    <source>
        <dbReference type="SAM" id="MobiDB-lite"/>
    </source>
</evidence>
<comment type="caution">
    <text evidence="2">The sequence shown here is derived from an EMBL/GenBank/DDBJ whole genome shotgun (WGS) entry which is preliminary data.</text>
</comment>